<accession>A0A382TIR7</accession>
<gene>
    <name evidence="1" type="ORF">METZ01_LOCUS374717</name>
</gene>
<dbReference type="Gene3D" id="2.60.120.260">
    <property type="entry name" value="Galactose-binding domain-like"/>
    <property type="match status" value="1"/>
</dbReference>
<reference evidence="1" key="1">
    <citation type="submission" date="2018-05" db="EMBL/GenBank/DDBJ databases">
        <authorList>
            <person name="Lanie J.A."/>
            <person name="Ng W.-L."/>
            <person name="Kazmierczak K.M."/>
            <person name="Andrzejewski T.M."/>
            <person name="Davidsen T.M."/>
            <person name="Wayne K.J."/>
            <person name="Tettelin H."/>
            <person name="Glass J.I."/>
            <person name="Rusch D."/>
            <person name="Podicherti R."/>
            <person name="Tsui H.-C.T."/>
            <person name="Winkler M.E."/>
        </authorList>
    </citation>
    <scope>NUCLEOTIDE SEQUENCE</scope>
</reference>
<name>A0A382TIR7_9ZZZZ</name>
<evidence type="ECO:0008006" key="2">
    <source>
        <dbReference type="Google" id="ProtNLM"/>
    </source>
</evidence>
<proteinExistence type="predicted"/>
<protein>
    <recommendedName>
        <fullName evidence="2">Glycosyl hydrolases family 2 sugar binding domain-containing protein</fullName>
    </recommendedName>
</protein>
<sequence length="202" mass="21221">MKKHVIFLLICFAVVLAVASIGLAQKKITGPWLWMIAPAGPVGGAAVTDVDTLKKTSGGSVTQESVAKNGVKAGSACGKLNWTWGEISATGSDNVNDVGTKIGFGKGDVDRHDSWAYLELDAAAKKGVTVKVGSDDSIKVWLNGTVVHKNAIDRGASDFQDTFKVDLIDGINRLLVKVGEKTGGWSMFVGVDANYNVVAVES</sequence>
<evidence type="ECO:0000313" key="1">
    <source>
        <dbReference type="EMBL" id="SVD21863.1"/>
    </source>
</evidence>
<organism evidence="1">
    <name type="scientific">marine metagenome</name>
    <dbReference type="NCBI Taxonomy" id="408172"/>
    <lineage>
        <taxon>unclassified sequences</taxon>
        <taxon>metagenomes</taxon>
        <taxon>ecological metagenomes</taxon>
    </lineage>
</organism>
<dbReference type="AlphaFoldDB" id="A0A382TIR7"/>
<dbReference type="EMBL" id="UINC01136850">
    <property type="protein sequence ID" value="SVD21863.1"/>
    <property type="molecule type" value="Genomic_DNA"/>
</dbReference>
<feature type="non-terminal residue" evidence="1">
    <location>
        <position position="202"/>
    </location>
</feature>